<organism evidence="2 3">
    <name type="scientific">Chitinophaga caseinilytica</name>
    <dbReference type="NCBI Taxonomy" id="2267521"/>
    <lineage>
        <taxon>Bacteria</taxon>
        <taxon>Pseudomonadati</taxon>
        <taxon>Bacteroidota</taxon>
        <taxon>Chitinophagia</taxon>
        <taxon>Chitinophagales</taxon>
        <taxon>Chitinophagaceae</taxon>
        <taxon>Chitinophaga</taxon>
    </lineage>
</organism>
<dbReference type="EMBL" id="CP150096">
    <property type="protein sequence ID" value="WZN45173.1"/>
    <property type="molecule type" value="Genomic_DNA"/>
</dbReference>
<dbReference type="RefSeq" id="WP_341839928.1">
    <property type="nucleotide sequence ID" value="NZ_CP149792.1"/>
</dbReference>
<feature type="domain" description="Outer membrane protein beta-barrel" evidence="1">
    <location>
        <begin position="20"/>
        <end position="223"/>
    </location>
</feature>
<reference evidence="2 3" key="1">
    <citation type="submission" date="2024-03" db="EMBL/GenBank/DDBJ databases">
        <title>Chitinophaga caseinilytica sp. nov., a casein hydrolysing bacterium isolated from forest soil.</title>
        <authorList>
            <person name="Lee D.S."/>
            <person name="Han D.M."/>
            <person name="Baek J.H."/>
            <person name="Choi D.G."/>
            <person name="Jeon J.H."/>
            <person name="Jeon C.O."/>
        </authorList>
    </citation>
    <scope>NUCLEOTIDE SEQUENCE [LARGE SCALE GENOMIC DNA]</scope>
    <source>
        <strain evidence="2 3">KACC 19118</strain>
    </source>
</reference>
<evidence type="ECO:0000313" key="2">
    <source>
        <dbReference type="EMBL" id="WZN45173.1"/>
    </source>
</evidence>
<dbReference type="Proteomes" id="UP001449657">
    <property type="component" value="Chromosome"/>
</dbReference>
<accession>A0ABZ2Z0E4</accession>
<gene>
    <name evidence="2" type="ORF">WJU22_19940</name>
</gene>
<evidence type="ECO:0000259" key="1">
    <source>
        <dbReference type="Pfam" id="PF13568"/>
    </source>
</evidence>
<protein>
    <submittedName>
        <fullName evidence="2">Porin family protein</fullName>
    </submittedName>
</protein>
<evidence type="ECO:0000313" key="3">
    <source>
        <dbReference type="Proteomes" id="UP001449657"/>
    </source>
</evidence>
<sequence length="247" mass="27733">MNIRNIFFITILAFGARAQAQIHLEHRIQAGFNIGATAPVGLPNTIRKINSYRPEFCPSLGYELSWRPSATHKWGAAVGVKLDYKGMTTKDEVMYFHTMITMDDGSGKSEFEGAFTGKNKTTVRNAYVSFPISATYTPNDNWRFQLGGYMAWLFSANFYGNVSDGYIRNGGSLGEKVSVSQAEFDFGTDMRRFDVGLQGGAERRVGKKLRVMGNLNWGLRPVFPSDFRGMDFPMYNIYVTLGVAYRI</sequence>
<dbReference type="InterPro" id="IPR025665">
    <property type="entry name" value="Beta-barrel_OMP_2"/>
</dbReference>
<name>A0ABZ2Z0E4_9BACT</name>
<keyword evidence="3" id="KW-1185">Reference proteome</keyword>
<proteinExistence type="predicted"/>
<dbReference type="Pfam" id="PF13568">
    <property type="entry name" value="OMP_b-brl_2"/>
    <property type="match status" value="1"/>
</dbReference>